<accession>A0A9P5ZM73</accession>
<reference evidence="1" key="1">
    <citation type="submission" date="2020-11" db="EMBL/GenBank/DDBJ databases">
        <authorList>
            <consortium name="DOE Joint Genome Institute"/>
            <person name="Ahrendt S."/>
            <person name="Riley R."/>
            <person name="Andreopoulos W."/>
            <person name="Labutti K."/>
            <person name="Pangilinan J."/>
            <person name="Ruiz-Duenas F.J."/>
            <person name="Barrasa J.M."/>
            <person name="Sanchez-Garcia M."/>
            <person name="Camarero S."/>
            <person name="Miyauchi S."/>
            <person name="Serrano A."/>
            <person name="Linde D."/>
            <person name="Babiker R."/>
            <person name="Drula E."/>
            <person name="Ayuso-Fernandez I."/>
            <person name="Pacheco R."/>
            <person name="Padilla G."/>
            <person name="Ferreira P."/>
            <person name="Barriuso J."/>
            <person name="Kellner H."/>
            <person name="Castanera R."/>
            <person name="Alfaro M."/>
            <person name="Ramirez L."/>
            <person name="Pisabarro A.G."/>
            <person name="Kuo A."/>
            <person name="Tritt A."/>
            <person name="Lipzen A."/>
            <person name="He G."/>
            <person name="Yan M."/>
            <person name="Ng V."/>
            <person name="Cullen D."/>
            <person name="Martin F."/>
            <person name="Rosso M.-N."/>
            <person name="Henrissat B."/>
            <person name="Hibbett D."/>
            <person name="Martinez A.T."/>
            <person name="Grigoriev I.V."/>
        </authorList>
    </citation>
    <scope>NUCLEOTIDE SEQUENCE</scope>
    <source>
        <strain evidence="1">ATCC 90797</strain>
    </source>
</reference>
<name>A0A9P5ZM73_PLEER</name>
<dbReference type="OrthoDB" id="2728078at2759"/>
<protein>
    <submittedName>
        <fullName evidence="1">Uncharacterized protein</fullName>
    </submittedName>
</protein>
<organism evidence="1 2">
    <name type="scientific">Pleurotus eryngii</name>
    <name type="common">Boletus of the steppes</name>
    <dbReference type="NCBI Taxonomy" id="5323"/>
    <lineage>
        <taxon>Eukaryota</taxon>
        <taxon>Fungi</taxon>
        <taxon>Dikarya</taxon>
        <taxon>Basidiomycota</taxon>
        <taxon>Agaricomycotina</taxon>
        <taxon>Agaricomycetes</taxon>
        <taxon>Agaricomycetidae</taxon>
        <taxon>Agaricales</taxon>
        <taxon>Pleurotineae</taxon>
        <taxon>Pleurotaceae</taxon>
        <taxon>Pleurotus</taxon>
    </lineage>
</organism>
<comment type="caution">
    <text evidence="1">The sequence shown here is derived from an EMBL/GenBank/DDBJ whole genome shotgun (WGS) entry which is preliminary data.</text>
</comment>
<keyword evidence="2" id="KW-1185">Reference proteome</keyword>
<dbReference type="Proteomes" id="UP000807025">
    <property type="component" value="Unassembled WGS sequence"/>
</dbReference>
<gene>
    <name evidence="1" type="ORF">BDN71DRAFT_1399642</name>
</gene>
<dbReference type="AlphaFoldDB" id="A0A9P5ZM73"/>
<evidence type="ECO:0000313" key="2">
    <source>
        <dbReference type="Proteomes" id="UP000807025"/>
    </source>
</evidence>
<proteinExistence type="predicted"/>
<evidence type="ECO:0000313" key="1">
    <source>
        <dbReference type="EMBL" id="KAF9490623.1"/>
    </source>
</evidence>
<dbReference type="EMBL" id="MU154637">
    <property type="protein sequence ID" value="KAF9490623.1"/>
    <property type="molecule type" value="Genomic_DNA"/>
</dbReference>
<sequence length="178" mass="20528">MWAKNYLKTSKEHLQWAYFADEIMAINVPKSEEGVSLNLRINPLMQSWCTTTRKDGKGNPKFLQDMMGAIKRYNVCLEAITLTWEALQEMPIWYHEEANLRIRLLAKSRAALCLRNNHQIRTVGDTKDLAGKLTKRDHKRRAACQCGDCRAIRQHTGCEALYMCTNKASELLETLPEK</sequence>